<dbReference type="FunFam" id="3.20.20.10:FF:000002">
    <property type="entry name" value="Alanine racemase"/>
    <property type="match status" value="1"/>
</dbReference>
<comment type="cofactor">
    <cofactor evidence="2 8 9">
        <name>pyridoxal 5'-phosphate</name>
        <dbReference type="ChEBI" id="CHEBI:597326"/>
    </cofactor>
</comment>
<dbReference type="PRINTS" id="PR00992">
    <property type="entry name" value="ALARACEMASE"/>
</dbReference>
<dbReference type="PANTHER" id="PTHR43024:SF1">
    <property type="entry name" value="UDP-N-ACETYLMURAMOYL-TRIPEPTIDE--D-ALANYL-D-ALANINE LIGASE"/>
    <property type="match status" value="1"/>
</dbReference>
<dbReference type="Gene3D" id="3.40.1390.10">
    <property type="entry name" value="MurE/MurF, N-terminal domain"/>
    <property type="match status" value="1"/>
</dbReference>
<dbReference type="Pfam" id="PF01168">
    <property type="entry name" value="Ala_racemase_N"/>
    <property type="match status" value="1"/>
</dbReference>
<dbReference type="GO" id="GO:0030632">
    <property type="term" value="P:D-alanine biosynthetic process"/>
    <property type="evidence" value="ECO:0007669"/>
    <property type="project" value="UniProtKB-UniRule"/>
</dbReference>
<sequence length="820" mass="89408">MAIPEQFYTVQHIADVLSPVRVFLPSPAAAVSSLLYDSRKLSDAGNGLFFALKGRRNGHAYIGDAYAAGVRNFVVAEGEEAAAALPHANVIVVRDTLDALQTLAAYHRSRFSYPVIGITGSNGKTIVKEWLRQLLSPEFRIVRSPKSYNSQIGVALSLWQLDGTHNLAIIEAGISQPGEMQSLQRMIRPDIAVLTNIGPAHDEGFASRNDKVAEKLRLFEGAGTVVYSPGYLHGMAVPPATTRVTWGHGDAALQVLRHERIGDRRCRIYGRYRGNEMDITIPFTDEASRENATCCWAVMLAMGYAPAVVAERMAGLQPVEMRLEMKRGINSCTLVDDSYSNDLASLAIALDFLRQQHQHPSRTLVLSDIPGTWGREDEVYEKVLKLLVNNNINRLITVGEGLAAQASRFRGLRHEAFANTEALLEALPGMDFHDEIVLLKGARVFAFERISQLLAAKLHDTVLEINLNALEHNLGRFKSLLPAQVKLMAMVKAFSYGSGSFEVANLLQFNKVDCLAVAYVDEGVELRKAGIYLPIMVMNPSPAAIGLLLRYELEPEVYSFSVLADLVRELSNRGMTGYPVHVKIDTGMHRLGFGVNDIDKLASDLSKTNAVKVKSVFSHLAAAGEAEHDAFTETQLAAFHGAVSRLSAALGYPFIRHIANTAAIQRWPGAHLDMVRLGIGLYGIHNAAKRSLHLQQVCTLKTAIAQLRIVPAGESVGYGRKGVLARESSIATVNIGYADGYDRRFGNGVGSMVVNGRTVPTVGDICMDMAMLDVTGVEAREGDEVIVFGDLAGQAAAIGTIPYELLAGISQRVKRVYFYG</sequence>
<dbReference type="CDD" id="cd00430">
    <property type="entry name" value="PLPDE_III_AR"/>
    <property type="match status" value="1"/>
</dbReference>
<evidence type="ECO:0000313" key="12">
    <source>
        <dbReference type="EMBL" id="SFC67057.1"/>
    </source>
</evidence>
<dbReference type="NCBIfam" id="TIGR00492">
    <property type="entry name" value="alr"/>
    <property type="match status" value="1"/>
</dbReference>
<dbReference type="Pfam" id="PF00842">
    <property type="entry name" value="Ala_racemase_C"/>
    <property type="match status" value="1"/>
</dbReference>
<dbReference type="Proteomes" id="UP000199577">
    <property type="component" value="Unassembled WGS sequence"/>
</dbReference>
<gene>
    <name evidence="12" type="ORF">SAMN05421747_11839</name>
</gene>
<dbReference type="PANTHER" id="PTHR43024">
    <property type="entry name" value="UDP-N-ACETYLMURAMOYL-TRIPEPTIDE--D-ALANYL-D-ALANINE LIGASE"/>
    <property type="match status" value="1"/>
</dbReference>
<evidence type="ECO:0000313" key="13">
    <source>
        <dbReference type="Proteomes" id="UP000199577"/>
    </source>
</evidence>
<dbReference type="InterPro" id="IPR011079">
    <property type="entry name" value="Ala_racemase_C"/>
</dbReference>
<dbReference type="InterPro" id="IPR036565">
    <property type="entry name" value="Mur-like_cat_sf"/>
</dbReference>
<dbReference type="Gene3D" id="3.40.1190.10">
    <property type="entry name" value="Mur-like, catalytic domain"/>
    <property type="match status" value="1"/>
</dbReference>
<dbReference type="InterPro" id="IPR051046">
    <property type="entry name" value="MurCDEF_CellWall_CoF430Synth"/>
</dbReference>
<dbReference type="NCBIfam" id="NF008897">
    <property type="entry name" value="PRK11930.1"/>
    <property type="match status" value="1"/>
</dbReference>
<dbReference type="SUPFAM" id="SSF63418">
    <property type="entry name" value="MurE/MurF N-terminal domain"/>
    <property type="match status" value="1"/>
</dbReference>
<feature type="binding site" evidence="8 10">
    <location>
        <position position="767"/>
    </location>
    <ligand>
        <name>substrate</name>
    </ligand>
</feature>
<keyword evidence="4" id="KW-0547">Nucleotide-binding</keyword>
<dbReference type="GO" id="GO:0030170">
    <property type="term" value="F:pyridoxal phosphate binding"/>
    <property type="evidence" value="ECO:0007669"/>
    <property type="project" value="UniProtKB-UniRule"/>
</dbReference>
<feature type="binding site" evidence="8 10">
    <location>
        <position position="590"/>
    </location>
    <ligand>
        <name>substrate</name>
    </ligand>
</feature>
<evidence type="ECO:0000256" key="8">
    <source>
        <dbReference type="HAMAP-Rule" id="MF_01201"/>
    </source>
</evidence>
<dbReference type="Gene3D" id="3.90.190.20">
    <property type="entry name" value="Mur ligase, C-terminal domain"/>
    <property type="match status" value="1"/>
</dbReference>
<dbReference type="InterPro" id="IPR001608">
    <property type="entry name" value="Ala_racemase_N"/>
</dbReference>
<dbReference type="STRING" id="623281.SAMN05421747_11839"/>
<dbReference type="InterPro" id="IPR035911">
    <property type="entry name" value="MurE/MurF_N"/>
</dbReference>
<comment type="pathway">
    <text evidence="8">Amino-acid biosynthesis; D-alanine biosynthesis; D-alanine from L-alanine: step 1/1.</text>
</comment>
<comment type="catalytic activity">
    <reaction evidence="1 8">
        <text>L-alanine = D-alanine</text>
        <dbReference type="Rhea" id="RHEA:20249"/>
        <dbReference type="ChEBI" id="CHEBI:57416"/>
        <dbReference type="ChEBI" id="CHEBI:57972"/>
        <dbReference type="EC" id="5.1.1.1"/>
    </reaction>
</comment>
<evidence type="ECO:0000256" key="7">
    <source>
        <dbReference type="ARBA" id="ARBA00023235"/>
    </source>
</evidence>
<dbReference type="HAMAP" id="MF_01201">
    <property type="entry name" value="Ala_racemase"/>
    <property type="match status" value="1"/>
</dbReference>
<keyword evidence="5" id="KW-0067">ATP-binding</keyword>
<dbReference type="UniPathway" id="UPA00042">
    <property type="reaction ID" value="UER00497"/>
</dbReference>
<keyword evidence="7 8" id="KW-0413">Isomerase</keyword>
<reference evidence="12 13" key="1">
    <citation type="submission" date="2016-10" db="EMBL/GenBank/DDBJ databases">
        <authorList>
            <person name="de Groot N.N."/>
        </authorList>
    </citation>
    <scope>NUCLEOTIDE SEQUENCE [LARGE SCALE GENOMIC DNA]</scope>
    <source>
        <strain evidence="12 13">DSM 22900</strain>
    </source>
</reference>
<organism evidence="12 13">
    <name type="scientific">Parapedobacter composti</name>
    <dbReference type="NCBI Taxonomy" id="623281"/>
    <lineage>
        <taxon>Bacteria</taxon>
        <taxon>Pseudomonadati</taxon>
        <taxon>Bacteroidota</taxon>
        <taxon>Sphingobacteriia</taxon>
        <taxon>Sphingobacteriales</taxon>
        <taxon>Sphingobacteriaceae</taxon>
        <taxon>Parapedobacter</taxon>
    </lineage>
</organism>
<evidence type="ECO:0000256" key="5">
    <source>
        <dbReference type="ARBA" id="ARBA00022840"/>
    </source>
</evidence>
<keyword evidence="3" id="KW-0436">Ligase</keyword>
<keyword evidence="13" id="KW-1185">Reference proteome</keyword>
<evidence type="ECO:0000256" key="9">
    <source>
        <dbReference type="PIRSR" id="PIRSR600821-50"/>
    </source>
</evidence>
<keyword evidence="6 8" id="KW-0663">Pyridoxal phosphate</keyword>
<dbReference type="SMART" id="SM01005">
    <property type="entry name" value="Ala_racemase_C"/>
    <property type="match status" value="1"/>
</dbReference>
<feature type="active site" description="Proton acceptor; specific for L-alanine" evidence="8">
    <location>
        <position position="718"/>
    </location>
</feature>
<proteinExistence type="inferred from homology"/>
<dbReference type="SUPFAM" id="SSF50621">
    <property type="entry name" value="Alanine racemase C-terminal domain-like"/>
    <property type="match status" value="1"/>
</dbReference>
<evidence type="ECO:0000256" key="6">
    <source>
        <dbReference type="ARBA" id="ARBA00022898"/>
    </source>
</evidence>
<dbReference type="InterPro" id="IPR036615">
    <property type="entry name" value="Mur_ligase_C_dom_sf"/>
</dbReference>
<dbReference type="GO" id="GO:0008784">
    <property type="term" value="F:alanine racemase activity"/>
    <property type="evidence" value="ECO:0007669"/>
    <property type="project" value="UniProtKB-UniRule"/>
</dbReference>
<dbReference type="SUPFAM" id="SSF53244">
    <property type="entry name" value="MurD-like peptide ligases, peptide-binding domain"/>
    <property type="match status" value="1"/>
</dbReference>
<comment type="similarity">
    <text evidence="8">Belongs to the alanine racemase family.</text>
</comment>
<evidence type="ECO:0000256" key="3">
    <source>
        <dbReference type="ARBA" id="ARBA00022598"/>
    </source>
</evidence>
<dbReference type="InterPro" id="IPR009006">
    <property type="entry name" value="Ala_racemase/Decarboxylase_C"/>
</dbReference>
<comment type="function">
    <text evidence="8">Catalyzes the interconversion of L-alanine and D-alanine. May also act on other amino acids.</text>
</comment>
<dbReference type="OrthoDB" id="9801978at2"/>
<evidence type="ECO:0000256" key="4">
    <source>
        <dbReference type="ARBA" id="ARBA00022741"/>
    </source>
</evidence>
<accession>A0A1I1L1W3</accession>
<evidence type="ECO:0000256" key="2">
    <source>
        <dbReference type="ARBA" id="ARBA00001933"/>
    </source>
</evidence>
<dbReference type="InterPro" id="IPR013221">
    <property type="entry name" value="Mur_ligase_cen"/>
</dbReference>
<dbReference type="GO" id="GO:0016881">
    <property type="term" value="F:acid-amino acid ligase activity"/>
    <property type="evidence" value="ECO:0007669"/>
    <property type="project" value="InterPro"/>
</dbReference>
<dbReference type="InterPro" id="IPR000821">
    <property type="entry name" value="Ala_racemase"/>
</dbReference>
<evidence type="ECO:0000259" key="11">
    <source>
        <dbReference type="SMART" id="SM01005"/>
    </source>
</evidence>
<feature type="domain" description="Alanine racemase C-terminal" evidence="11">
    <location>
        <begin position="697"/>
        <end position="818"/>
    </location>
</feature>
<dbReference type="InterPro" id="IPR029066">
    <property type="entry name" value="PLP-binding_barrel"/>
</dbReference>
<dbReference type="EMBL" id="FOLL01000018">
    <property type="protein sequence ID" value="SFC67057.1"/>
    <property type="molecule type" value="Genomic_DNA"/>
</dbReference>
<dbReference type="RefSeq" id="WP_090974668.1">
    <property type="nucleotide sequence ID" value="NZ_FOLL01000018.1"/>
</dbReference>
<evidence type="ECO:0000256" key="10">
    <source>
        <dbReference type="PIRSR" id="PIRSR600821-52"/>
    </source>
</evidence>
<dbReference type="GO" id="GO:0005524">
    <property type="term" value="F:ATP binding"/>
    <property type="evidence" value="ECO:0007669"/>
    <property type="project" value="UniProtKB-KW"/>
</dbReference>
<evidence type="ECO:0000256" key="1">
    <source>
        <dbReference type="ARBA" id="ARBA00000316"/>
    </source>
</evidence>
<dbReference type="SUPFAM" id="SSF51419">
    <property type="entry name" value="PLP-binding barrel"/>
    <property type="match status" value="1"/>
</dbReference>
<feature type="modified residue" description="N6-(pyridoxal phosphate)lysine" evidence="8 9">
    <location>
        <position position="492"/>
    </location>
</feature>
<dbReference type="AlphaFoldDB" id="A0A1I1L1W3"/>
<feature type="active site" description="Proton acceptor; specific for D-alanine" evidence="8">
    <location>
        <position position="492"/>
    </location>
</feature>
<dbReference type="SUPFAM" id="SSF53623">
    <property type="entry name" value="MurD-like peptide ligases, catalytic domain"/>
    <property type="match status" value="1"/>
</dbReference>
<dbReference type="Pfam" id="PF08245">
    <property type="entry name" value="Mur_ligase_M"/>
    <property type="match status" value="1"/>
</dbReference>
<dbReference type="EC" id="5.1.1.1" evidence="8"/>
<name>A0A1I1L1W3_9SPHI</name>
<dbReference type="Gene3D" id="2.40.37.10">
    <property type="entry name" value="Lyase, Ornithine Decarboxylase, Chain A, domain 1"/>
    <property type="match status" value="1"/>
</dbReference>
<dbReference type="Gene3D" id="3.20.20.10">
    <property type="entry name" value="Alanine racemase"/>
    <property type="match status" value="1"/>
</dbReference>
<protein>
    <recommendedName>
        <fullName evidence="8">Alanine racemase</fullName>
        <ecNumber evidence="8">5.1.1.1</ecNumber>
    </recommendedName>
</protein>